<sequence length="264" mass="29185">MEIKKSKQADLENKRWVGFMLGLIIALSAFFVAMEYTSNGGSDNNEDAKKITSVRLHSLDMLPAIDQTNVAKQKNDEKPTVEDMLNIKRSDTPVKVTPHSNGSMLSNDKVTAAPQVSNDIILSSNPIVLPPVPKVEQEAKKPTTKMSDDDAVKDIERYDDKVSKRILSETPTPPGGWVEFMKWLTKSLQYPVASKEAGVEGIVNVSFIISENGIVSAIKIKNSKDKNMEAEVLRVVNSMGKWKPGLSKNKPCKSMVEIPVVFKL</sequence>
<dbReference type="RefSeq" id="WP_004337775.1">
    <property type="nucleotide sequence ID" value="NZ_JRNQ01000070.1"/>
</dbReference>
<keyword evidence="8 10" id="KW-1133">Transmembrane helix</keyword>
<dbReference type="InterPro" id="IPR006260">
    <property type="entry name" value="TonB/TolA_C"/>
</dbReference>
<comment type="subcellular location">
    <subcellularLocation>
        <location evidence="1">Cell inner membrane</location>
        <topology evidence="1">Single-pass membrane protein</topology>
        <orientation evidence="1">Periplasmic side</orientation>
    </subcellularLocation>
</comment>
<name>A0A096A9P7_9BACT</name>
<evidence type="ECO:0000259" key="11">
    <source>
        <dbReference type="PROSITE" id="PS52015"/>
    </source>
</evidence>
<keyword evidence="9 10" id="KW-0472">Membrane</keyword>
<dbReference type="PANTHER" id="PTHR33446:SF2">
    <property type="entry name" value="PROTEIN TONB"/>
    <property type="match status" value="1"/>
</dbReference>
<evidence type="ECO:0000256" key="2">
    <source>
        <dbReference type="ARBA" id="ARBA00006555"/>
    </source>
</evidence>
<dbReference type="Pfam" id="PF03544">
    <property type="entry name" value="TonB_C"/>
    <property type="match status" value="1"/>
</dbReference>
<dbReference type="OrthoDB" id="9814002at2"/>
<keyword evidence="5" id="KW-0997">Cell inner membrane</keyword>
<dbReference type="GeneID" id="78529922"/>
<feature type="domain" description="TonB C-terminal" evidence="11">
    <location>
        <begin position="175"/>
        <end position="264"/>
    </location>
</feature>
<evidence type="ECO:0000313" key="13">
    <source>
        <dbReference type="Proteomes" id="UP000029525"/>
    </source>
</evidence>
<dbReference type="GO" id="GO:0055085">
    <property type="term" value="P:transmembrane transport"/>
    <property type="evidence" value="ECO:0007669"/>
    <property type="project" value="InterPro"/>
</dbReference>
<proteinExistence type="inferred from homology"/>
<evidence type="ECO:0000256" key="6">
    <source>
        <dbReference type="ARBA" id="ARBA00022692"/>
    </source>
</evidence>
<dbReference type="InterPro" id="IPR051045">
    <property type="entry name" value="TonB-dependent_transducer"/>
</dbReference>
<evidence type="ECO:0000256" key="4">
    <source>
        <dbReference type="ARBA" id="ARBA00022475"/>
    </source>
</evidence>
<evidence type="ECO:0000313" key="12">
    <source>
        <dbReference type="EMBL" id="KGF43675.1"/>
    </source>
</evidence>
<dbReference type="NCBIfam" id="TIGR01352">
    <property type="entry name" value="tonB_Cterm"/>
    <property type="match status" value="1"/>
</dbReference>
<keyword evidence="3" id="KW-0813">Transport</keyword>
<dbReference type="EMBL" id="JRNQ01000070">
    <property type="protein sequence ID" value="KGF43675.1"/>
    <property type="molecule type" value="Genomic_DNA"/>
</dbReference>
<evidence type="ECO:0000256" key="3">
    <source>
        <dbReference type="ARBA" id="ARBA00022448"/>
    </source>
</evidence>
<dbReference type="AlphaFoldDB" id="A0A096A9P7"/>
<comment type="caution">
    <text evidence="12">The sequence shown here is derived from an EMBL/GenBank/DDBJ whole genome shotgun (WGS) entry which is preliminary data.</text>
</comment>
<evidence type="ECO:0000256" key="9">
    <source>
        <dbReference type="ARBA" id="ARBA00023136"/>
    </source>
</evidence>
<dbReference type="GO" id="GO:0015031">
    <property type="term" value="P:protein transport"/>
    <property type="evidence" value="ECO:0007669"/>
    <property type="project" value="UniProtKB-KW"/>
</dbReference>
<protein>
    <submittedName>
        <fullName evidence="12">Energy transducer TonB</fullName>
    </submittedName>
</protein>
<evidence type="ECO:0000256" key="5">
    <source>
        <dbReference type="ARBA" id="ARBA00022519"/>
    </source>
</evidence>
<reference evidence="12 13" key="1">
    <citation type="submission" date="2014-07" db="EMBL/GenBank/DDBJ databases">
        <authorList>
            <person name="McCorrison J."/>
            <person name="Sanka R."/>
            <person name="Torralba M."/>
            <person name="Gillis M."/>
            <person name="Haft D.H."/>
            <person name="Methe B."/>
            <person name="Sutton G."/>
            <person name="Nelson K.E."/>
        </authorList>
    </citation>
    <scope>NUCLEOTIDE SEQUENCE [LARGE SCALE GENOMIC DNA]</scope>
    <source>
        <strain evidence="12 13">DNF00320</strain>
    </source>
</reference>
<evidence type="ECO:0000256" key="10">
    <source>
        <dbReference type="SAM" id="Phobius"/>
    </source>
</evidence>
<comment type="similarity">
    <text evidence="2">Belongs to the TonB family.</text>
</comment>
<dbReference type="GO" id="GO:0098797">
    <property type="term" value="C:plasma membrane protein complex"/>
    <property type="evidence" value="ECO:0007669"/>
    <property type="project" value="TreeGrafter"/>
</dbReference>
<gene>
    <name evidence="12" type="ORF">HMPREF0647_09360</name>
</gene>
<evidence type="ECO:0000256" key="8">
    <source>
        <dbReference type="ARBA" id="ARBA00022989"/>
    </source>
</evidence>
<dbReference type="PROSITE" id="PS52015">
    <property type="entry name" value="TONB_CTD"/>
    <property type="match status" value="1"/>
</dbReference>
<dbReference type="SUPFAM" id="SSF74653">
    <property type="entry name" value="TolA/TonB C-terminal domain"/>
    <property type="match status" value="1"/>
</dbReference>
<organism evidence="12 13">
    <name type="scientific">Prevotella bivia DNF00320</name>
    <dbReference type="NCBI Taxonomy" id="1401068"/>
    <lineage>
        <taxon>Bacteria</taxon>
        <taxon>Pseudomonadati</taxon>
        <taxon>Bacteroidota</taxon>
        <taxon>Bacteroidia</taxon>
        <taxon>Bacteroidales</taxon>
        <taxon>Prevotellaceae</taxon>
        <taxon>Prevotella</taxon>
    </lineage>
</organism>
<evidence type="ECO:0000256" key="7">
    <source>
        <dbReference type="ARBA" id="ARBA00022927"/>
    </source>
</evidence>
<evidence type="ECO:0000256" key="1">
    <source>
        <dbReference type="ARBA" id="ARBA00004383"/>
    </source>
</evidence>
<accession>A0A096A9P7</accession>
<dbReference type="GO" id="GO:0031992">
    <property type="term" value="F:energy transducer activity"/>
    <property type="evidence" value="ECO:0007669"/>
    <property type="project" value="TreeGrafter"/>
</dbReference>
<keyword evidence="4" id="KW-1003">Cell membrane</keyword>
<dbReference type="PANTHER" id="PTHR33446">
    <property type="entry name" value="PROTEIN TONB-RELATED"/>
    <property type="match status" value="1"/>
</dbReference>
<dbReference type="InterPro" id="IPR037682">
    <property type="entry name" value="TonB_C"/>
</dbReference>
<dbReference type="Gene3D" id="3.30.1150.10">
    <property type="match status" value="1"/>
</dbReference>
<keyword evidence="6 10" id="KW-0812">Transmembrane</keyword>
<dbReference type="Proteomes" id="UP000029525">
    <property type="component" value="Unassembled WGS sequence"/>
</dbReference>
<feature type="transmembrane region" description="Helical" evidence="10">
    <location>
        <begin position="16"/>
        <end position="34"/>
    </location>
</feature>
<keyword evidence="7" id="KW-0653">Protein transport</keyword>